<dbReference type="InterPro" id="IPR004099">
    <property type="entry name" value="Pyr_nucl-diS_OxRdtase_dimer"/>
</dbReference>
<dbReference type="InterPro" id="IPR036188">
    <property type="entry name" value="FAD/NAD-bd_sf"/>
</dbReference>
<dbReference type="Gene3D" id="3.50.50.60">
    <property type="entry name" value="FAD/NAD(P)-binding domain"/>
    <property type="match status" value="2"/>
</dbReference>
<gene>
    <name evidence="10" type="ORF">FC18_GL001545</name>
</gene>
<comment type="caution">
    <text evidence="10">The sequence shown here is derived from an EMBL/GenBank/DDBJ whole genome shotgun (WGS) entry which is preliminary data.</text>
</comment>
<dbReference type="SUPFAM" id="SSF55424">
    <property type="entry name" value="FAD/NAD-linked reductases, dimerisation (C-terminal) domain"/>
    <property type="match status" value="1"/>
</dbReference>
<keyword evidence="11" id="KW-1185">Reference proteome</keyword>
<comment type="similarity">
    <text evidence="2">Belongs to the class-III pyridine nucleotide-disulfide oxidoreductase family.</text>
</comment>
<feature type="domain" description="FAD/NAD(P)-binding" evidence="9">
    <location>
        <begin position="1"/>
        <end position="307"/>
    </location>
</feature>
<dbReference type="InterPro" id="IPR050260">
    <property type="entry name" value="FAD-bd_OxRdtase"/>
</dbReference>
<proteinExistence type="inferred from homology"/>
<dbReference type="PANTHER" id="PTHR43429:SF1">
    <property type="entry name" value="NAD(P)H SULFUR OXIDOREDUCTASE (COA-DEPENDENT)"/>
    <property type="match status" value="1"/>
</dbReference>
<dbReference type="InterPro" id="IPR023753">
    <property type="entry name" value="FAD/NAD-binding_dom"/>
</dbReference>
<name>A0A0R1ZU22_9LACO</name>
<evidence type="ECO:0000256" key="6">
    <source>
        <dbReference type="ARBA" id="ARBA00023097"/>
    </source>
</evidence>
<dbReference type="Pfam" id="PF07992">
    <property type="entry name" value="Pyr_redox_2"/>
    <property type="match status" value="1"/>
</dbReference>
<dbReference type="GO" id="GO:0016491">
    <property type="term" value="F:oxidoreductase activity"/>
    <property type="evidence" value="ECO:0007669"/>
    <property type="project" value="UniProtKB-KW"/>
</dbReference>
<keyword evidence="6" id="KW-0558">Oxidation</keyword>
<dbReference type="OrthoDB" id="9802028at2"/>
<protein>
    <submittedName>
        <fullName evidence="10">NAD(FAD)-dependent dehydrogenase</fullName>
    </submittedName>
</protein>
<organism evidence="10 11">
    <name type="scientific">Lacticaseibacillus sharpeae JCM 1186 = DSM 20505</name>
    <dbReference type="NCBI Taxonomy" id="1291052"/>
    <lineage>
        <taxon>Bacteria</taxon>
        <taxon>Bacillati</taxon>
        <taxon>Bacillota</taxon>
        <taxon>Bacilli</taxon>
        <taxon>Lactobacillales</taxon>
        <taxon>Lactobacillaceae</taxon>
        <taxon>Lacticaseibacillus</taxon>
    </lineage>
</organism>
<accession>A0A0R1ZU22</accession>
<evidence type="ECO:0000256" key="5">
    <source>
        <dbReference type="ARBA" id="ARBA00023002"/>
    </source>
</evidence>
<dbReference type="PATRIC" id="fig|1291052.5.peg.1570"/>
<feature type="domain" description="Pyridine nucleotide-disulphide oxidoreductase dimerisation" evidence="8">
    <location>
        <begin position="337"/>
        <end position="434"/>
    </location>
</feature>
<sequence length="468" mass="50812">MRILVIGCTHAGTNAVQQILTAHPDSEVTVVERHDDISFLSCGIPLYLEGTVKRLEDMFYATPAELRRLGATVLTRHEVQSIDLDKHTAHVIDLDGDSERDLNYDKLIMTTGSTVTRPNITGADNPKIMPCKSYVHAQRLAAAANDAHIKHVAVIGAGYVGVELAASFNKTGHDVTLIESNPQILQNYLDISNAVVAQQALTDHDIKVQLNTSVTGFTEDDSGSITIHTNMVDTQADIVILAFGFTPAAGLLQGKVDQDHHGAIIVNDYQQSSNPDVYAAGDCAVTRYNPTGKTAYIPLASSAVRQGRLAGINVFGNAVRSQGTQGSSALNLFGTCFAITGLTLQNAFKQGFTDCHSVTWRGTWRPGYMPDTARLTITLVYDRPSRRILGAQLISTHEVAQSANTISMAIQNNNTIDDLANLDMLFHPDYNEPFNYLNLAATEAIQQEAEEGYRRAIFNAQGSLGRTL</sequence>
<reference evidence="10 11" key="1">
    <citation type="journal article" date="2015" name="Genome Announc.">
        <title>Expanding the biotechnology potential of lactobacilli through comparative genomics of 213 strains and associated genera.</title>
        <authorList>
            <person name="Sun Z."/>
            <person name="Harris H.M."/>
            <person name="McCann A."/>
            <person name="Guo C."/>
            <person name="Argimon S."/>
            <person name="Zhang W."/>
            <person name="Yang X."/>
            <person name="Jeffery I.B."/>
            <person name="Cooney J.C."/>
            <person name="Kagawa T.F."/>
            <person name="Liu W."/>
            <person name="Song Y."/>
            <person name="Salvetti E."/>
            <person name="Wrobel A."/>
            <person name="Rasinkangas P."/>
            <person name="Parkhill J."/>
            <person name="Rea M.C."/>
            <person name="O'Sullivan O."/>
            <person name="Ritari J."/>
            <person name="Douillard F.P."/>
            <person name="Paul Ross R."/>
            <person name="Yang R."/>
            <person name="Briner A.E."/>
            <person name="Felis G.E."/>
            <person name="de Vos W.M."/>
            <person name="Barrangou R."/>
            <person name="Klaenhammer T.R."/>
            <person name="Caufield P.W."/>
            <person name="Cui Y."/>
            <person name="Zhang H."/>
            <person name="O'Toole P.W."/>
        </authorList>
    </citation>
    <scope>NUCLEOTIDE SEQUENCE [LARGE SCALE GENOMIC DNA]</scope>
    <source>
        <strain evidence="10 11">DSM 20505</strain>
    </source>
</reference>
<keyword evidence="3" id="KW-0285">Flavoprotein</keyword>
<evidence type="ECO:0000256" key="3">
    <source>
        <dbReference type="ARBA" id="ARBA00022630"/>
    </source>
</evidence>
<keyword evidence="4" id="KW-0274">FAD</keyword>
<dbReference type="SUPFAM" id="SSF51905">
    <property type="entry name" value="FAD/NAD(P)-binding domain"/>
    <property type="match status" value="1"/>
</dbReference>
<comment type="cofactor">
    <cofactor evidence="1">
        <name>FAD</name>
        <dbReference type="ChEBI" id="CHEBI:57692"/>
    </cofactor>
</comment>
<dbReference type="Pfam" id="PF02852">
    <property type="entry name" value="Pyr_redox_dim"/>
    <property type="match status" value="1"/>
</dbReference>
<evidence type="ECO:0000256" key="2">
    <source>
        <dbReference type="ARBA" id="ARBA00009130"/>
    </source>
</evidence>
<dbReference type="PANTHER" id="PTHR43429">
    <property type="entry name" value="PYRIDINE NUCLEOTIDE-DISULFIDE OXIDOREDUCTASE DOMAIN-CONTAINING"/>
    <property type="match status" value="1"/>
</dbReference>
<dbReference type="AlphaFoldDB" id="A0A0R1ZU22"/>
<dbReference type="PRINTS" id="PR00469">
    <property type="entry name" value="PNDRDTASEII"/>
</dbReference>
<dbReference type="RefSeq" id="WP_056975808.1">
    <property type="nucleotide sequence ID" value="NZ_AYYO01000027.1"/>
</dbReference>
<dbReference type="PRINTS" id="PR00368">
    <property type="entry name" value="FADPNR"/>
</dbReference>
<evidence type="ECO:0000259" key="9">
    <source>
        <dbReference type="Pfam" id="PF07992"/>
    </source>
</evidence>
<keyword evidence="7" id="KW-0676">Redox-active center</keyword>
<evidence type="ECO:0000313" key="11">
    <source>
        <dbReference type="Proteomes" id="UP000051679"/>
    </source>
</evidence>
<evidence type="ECO:0000256" key="4">
    <source>
        <dbReference type="ARBA" id="ARBA00022827"/>
    </source>
</evidence>
<evidence type="ECO:0000256" key="1">
    <source>
        <dbReference type="ARBA" id="ARBA00001974"/>
    </source>
</evidence>
<dbReference type="STRING" id="1291052.FC18_GL001545"/>
<dbReference type="InterPro" id="IPR016156">
    <property type="entry name" value="FAD/NAD-linked_Rdtase_dimer_sf"/>
</dbReference>
<dbReference type="EMBL" id="AYYO01000027">
    <property type="protein sequence ID" value="KRM55254.1"/>
    <property type="molecule type" value="Genomic_DNA"/>
</dbReference>
<evidence type="ECO:0000256" key="7">
    <source>
        <dbReference type="ARBA" id="ARBA00023284"/>
    </source>
</evidence>
<evidence type="ECO:0000313" key="10">
    <source>
        <dbReference type="EMBL" id="KRM55254.1"/>
    </source>
</evidence>
<dbReference type="Proteomes" id="UP000051679">
    <property type="component" value="Unassembled WGS sequence"/>
</dbReference>
<evidence type="ECO:0000259" key="8">
    <source>
        <dbReference type="Pfam" id="PF02852"/>
    </source>
</evidence>
<keyword evidence="5" id="KW-0560">Oxidoreductase</keyword>